<reference evidence="2" key="1">
    <citation type="submission" date="2023-03" db="EMBL/GenBank/DDBJ databases">
        <title>Massive genome expansion in bonnet fungi (Mycena s.s.) driven by repeated elements and novel gene families across ecological guilds.</title>
        <authorList>
            <consortium name="Lawrence Berkeley National Laboratory"/>
            <person name="Harder C.B."/>
            <person name="Miyauchi S."/>
            <person name="Viragh M."/>
            <person name="Kuo A."/>
            <person name="Thoen E."/>
            <person name="Andreopoulos B."/>
            <person name="Lu D."/>
            <person name="Skrede I."/>
            <person name="Drula E."/>
            <person name="Henrissat B."/>
            <person name="Morin E."/>
            <person name="Kohler A."/>
            <person name="Barry K."/>
            <person name="LaButti K."/>
            <person name="Morin E."/>
            <person name="Salamov A."/>
            <person name="Lipzen A."/>
            <person name="Mereny Z."/>
            <person name="Hegedus B."/>
            <person name="Baldrian P."/>
            <person name="Stursova M."/>
            <person name="Weitz H."/>
            <person name="Taylor A."/>
            <person name="Grigoriev I.V."/>
            <person name="Nagy L.G."/>
            <person name="Martin F."/>
            <person name="Kauserud H."/>
        </authorList>
    </citation>
    <scope>NUCLEOTIDE SEQUENCE</scope>
    <source>
        <strain evidence="2">CBHHK200</strain>
    </source>
</reference>
<gene>
    <name evidence="2" type="ORF">C8F04DRAFT_1080113</name>
</gene>
<feature type="region of interest" description="Disordered" evidence="1">
    <location>
        <begin position="123"/>
        <end position="191"/>
    </location>
</feature>
<sequence>MANFSTVDDSGYESETGPRDIPTADDFANDRPVKSVIGCSWKQQNKRALNRRGRAICRILHAHGWSERNIAKIFGGEKSAVNRGVINKAINNVYVPRDDEAKDYHYAGEDYREKFPNYTASVKSSDSAATSGPASRSPSSAATSVSISPRTPSVKKRARTEGSDTMGSSQDSKRARVRDGSETSGFATSTESISMRRKLGSVMSSYSPSSATQVQTPVAIVLDDMFSTASPRPSPGRRPDSLSDFLLYFVDTDLRAHRELLHKRGFNDISKLCAMAEWLNDDQLRDALRAKQPEGSGCQPGELMLSGFTETELIALELGIKKLKR</sequence>
<evidence type="ECO:0000313" key="2">
    <source>
        <dbReference type="EMBL" id="KAJ7041440.1"/>
    </source>
</evidence>
<comment type="caution">
    <text evidence="2">The sequence shown here is derived from an EMBL/GenBank/DDBJ whole genome shotgun (WGS) entry which is preliminary data.</text>
</comment>
<name>A0AAD6TAF1_9AGAR</name>
<evidence type="ECO:0000313" key="3">
    <source>
        <dbReference type="Proteomes" id="UP001218188"/>
    </source>
</evidence>
<evidence type="ECO:0000256" key="1">
    <source>
        <dbReference type="SAM" id="MobiDB-lite"/>
    </source>
</evidence>
<dbReference type="Proteomes" id="UP001218188">
    <property type="component" value="Unassembled WGS sequence"/>
</dbReference>
<feature type="compositionally biased region" description="Basic and acidic residues" evidence="1">
    <location>
        <begin position="171"/>
        <end position="181"/>
    </location>
</feature>
<feature type="compositionally biased region" description="Low complexity" evidence="1">
    <location>
        <begin position="127"/>
        <end position="149"/>
    </location>
</feature>
<feature type="region of interest" description="Disordered" evidence="1">
    <location>
        <begin position="1"/>
        <end position="29"/>
    </location>
</feature>
<keyword evidence="3" id="KW-1185">Reference proteome</keyword>
<feature type="compositionally biased region" description="Polar residues" evidence="1">
    <location>
        <begin position="182"/>
        <end position="191"/>
    </location>
</feature>
<accession>A0AAD6TAF1</accession>
<organism evidence="2 3">
    <name type="scientific">Mycena alexandri</name>
    <dbReference type="NCBI Taxonomy" id="1745969"/>
    <lineage>
        <taxon>Eukaryota</taxon>
        <taxon>Fungi</taxon>
        <taxon>Dikarya</taxon>
        <taxon>Basidiomycota</taxon>
        <taxon>Agaricomycotina</taxon>
        <taxon>Agaricomycetes</taxon>
        <taxon>Agaricomycetidae</taxon>
        <taxon>Agaricales</taxon>
        <taxon>Marasmiineae</taxon>
        <taxon>Mycenaceae</taxon>
        <taxon>Mycena</taxon>
    </lineage>
</organism>
<dbReference type="EMBL" id="JARJCM010000017">
    <property type="protein sequence ID" value="KAJ7041440.1"/>
    <property type="molecule type" value="Genomic_DNA"/>
</dbReference>
<dbReference type="AlphaFoldDB" id="A0AAD6TAF1"/>
<proteinExistence type="predicted"/>
<protein>
    <submittedName>
        <fullName evidence="2">Uncharacterized protein</fullName>
    </submittedName>
</protein>